<dbReference type="InterPro" id="IPR002509">
    <property type="entry name" value="NODB_dom"/>
</dbReference>
<reference evidence="4" key="1">
    <citation type="submission" date="2020-12" db="EMBL/GenBank/DDBJ databases">
        <title>Metabolic potential, ecology and presence of endohyphal bacteria is reflected in genomic diversity of Mucoromycotina.</title>
        <authorList>
            <person name="Muszewska A."/>
            <person name="Okrasinska A."/>
            <person name="Steczkiewicz K."/>
            <person name="Drgas O."/>
            <person name="Orlowska M."/>
            <person name="Perlinska-Lenart U."/>
            <person name="Aleksandrzak-Piekarczyk T."/>
            <person name="Szatraj K."/>
            <person name="Zielenkiewicz U."/>
            <person name="Pilsyk S."/>
            <person name="Malc E."/>
            <person name="Mieczkowski P."/>
            <person name="Kruszewska J.S."/>
            <person name="Biernat P."/>
            <person name="Pawlowska J."/>
        </authorList>
    </citation>
    <scope>NUCLEOTIDE SEQUENCE</scope>
    <source>
        <strain evidence="4">CBS 226.32</strain>
    </source>
</reference>
<dbReference type="GO" id="GO:0005975">
    <property type="term" value="P:carbohydrate metabolic process"/>
    <property type="evidence" value="ECO:0007669"/>
    <property type="project" value="InterPro"/>
</dbReference>
<dbReference type="PANTHER" id="PTHR22306">
    <property type="entry name" value="CHROMOSOME 7 OPEN READING FRAME 50"/>
    <property type="match status" value="1"/>
</dbReference>
<feature type="compositionally biased region" description="Low complexity" evidence="2">
    <location>
        <begin position="33"/>
        <end position="52"/>
    </location>
</feature>
<name>A0A8H7VAF0_9FUNG</name>
<dbReference type="AlphaFoldDB" id="A0A8H7VAF0"/>
<gene>
    <name evidence="4" type="ORF">INT46_007051</name>
</gene>
<feature type="coiled-coil region" evidence="1">
    <location>
        <begin position="302"/>
        <end position="330"/>
    </location>
</feature>
<dbReference type="Gene3D" id="3.20.20.370">
    <property type="entry name" value="Glycoside hydrolase/deacetylase"/>
    <property type="match status" value="1"/>
</dbReference>
<dbReference type="InterPro" id="IPR019327">
    <property type="entry name" value="WKF"/>
</dbReference>
<evidence type="ECO:0000313" key="5">
    <source>
        <dbReference type="Proteomes" id="UP000650833"/>
    </source>
</evidence>
<dbReference type="Pfam" id="PF10180">
    <property type="entry name" value="WKF"/>
    <property type="match status" value="1"/>
</dbReference>
<dbReference type="EMBL" id="JAEPRC010000001">
    <property type="protein sequence ID" value="KAG2215991.1"/>
    <property type="molecule type" value="Genomic_DNA"/>
</dbReference>
<dbReference type="Proteomes" id="UP000650833">
    <property type="component" value="Unassembled WGS sequence"/>
</dbReference>
<dbReference type="InterPro" id="IPR011330">
    <property type="entry name" value="Glyco_hydro/deAcase_b/a-brl"/>
</dbReference>
<dbReference type="Pfam" id="PF01522">
    <property type="entry name" value="Polysacc_deac_1"/>
    <property type="match status" value="1"/>
</dbReference>
<feature type="compositionally biased region" description="Basic residues" evidence="2">
    <location>
        <begin position="171"/>
        <end position="180"/>
    </location>
</feature>
<comment type="caution">
    <text evidence="4">The sequence shown here is derived from an EMBL/GenBank/DDBJ whole genome shotgun (WGS) entry which is preliminary data.</text>
</comment>
<evidence type="ECO:0000259" key="3">
    <source>
        <dbReference type="PROSITE" id="PS51677"/>
    </source>
</evidence>
<feature type="region of interest" description="Disordered" evidence="2">
    <location>
        <begin position="33"/>
        <end position="62"/>
    </location>
</feature>
<dbReference type="PANTHER" id="PTHR22306:SF2">
    <property type="entry name" value="CHROMOSOME 7 OPEN READING FRAME 50"/>
    <property type="match status" value="1"/>
</dbReference>
<dbReference type="PROSITE" id="PS51677">
    <property type="entry name" value="NODB"/>
    <property type="match status" value="1"/>
</dbReference>
<feature type="compositionally biased region" description="Basic and acidic residues" evidence="2">
    <location>
        <begin position="148"/>
        <end position="170"/>
    </location>
</feature>
<keyword evidence="5" id="KW-1185">Reference proteome</keyword>
<keyword evidence="1" id="KW-0175">Coiled coil</keyword>
<feature type="domain" description="NodB homology" evidence="3">
    <location>
        <begin position="375"/>
        <end position="566"/>
    </location>
</feature>
<dbReference type="OrthoDB" id="407355at2759"/>
<feature type="region of interest" description="Disordered" evidence="2">
    <location>
        <begin position="106"/>
        <end position="186"/>
    </location>
</feature>
<evidence type="ECO:0000256" key="1">
    <source>
        <dbReference type="SAM" id="Coils"/>
    </source>
</evidence>
<evidence type="ECO:0000313" key="4">
    <source>
        <dbReference type="EMBL" id="KAG2215991.1"/>
    </source>
</evidence>
<dbReference type="GO" id="GO:0016810">
    <property type="term" value="F:hydrolase activity, acting on carbon-nitrogen (but not peptide) bonds"/>
    <property type="evidence" value="ECO:0007669"/>
    <property type="project" value="InterPro"/>
</dbReference>
<protein>
    <recommendedName>
        <fullName evidence="3">NodB homology domain-containing protein</fullName>
    </recommendedName>
</protein>
<organism evidence="4 5">
    <name type="scientific">Mucor plumbeus</name>
    <dbReference type="NCBI Taxonomy" id="97098"/>
    <lineage>
        <taxon>Eukaryota</taxon>
        <taxon>Fungi</taxon>
        <taxon>Fungi incertae sedis</taxon>
        <taxon>Mucoromycota</taxon>
        <taxon>Mucoromycotina</taxon>
        <taxon>Mucoromycetes</taxon>
        <taxon>Mucorales</taxon>
        <taxon>Mucorineae</taxon>
        <taxon>Mucoraceae</taxon>
        <taxon>Mucor</taxon>
    </lineage>
</organism>
<dbReference type="SUPFAM" id="SSF88713">
    <property type="entry name" value="Glycoside hydrolase/deacetylase"/>
    <property type="match status" value="1"/>
</dbReference>
<accession>A0A8H7VAF0</accession>
<proteinExistence type="predicted"/>
<sequence>MAETVKTKPAIKKTNVKPIGKKTAAVKSIAKAASTTTTAAAANTTADASTTAETEKPKLTQGQKLLKSMTAQKAAKKALMKGVAVTHVSFDEEGNEANVETVIQKTAPPAKVVNPKKTNKNRPAVKKPEPMKKKKRSADEMETEETEEKSKDDVSKKEEQKDDEKKEDKKPPKKAKKPKKTKVEIEELKKDNKQEEALAYVRLFVNDRDSWKFKKVQQIWLLSNLYEIPEDEFDNVLEYLKDLQGSAREKTKQEAKDKLPVKKVETPVAAVSNTLTGYANVNTGNDDDDFDAEKLLAQASAAPVVQEQVVEKEENEEEEEEESAEKAGLLYEFLNSYTTIKDIFVDDILLPVWNHPTKAIDGAPAPQATACATVGQIALTYNEGPSDVTAKVLNGLKAAQAKANFFVNSTWLYTQQYAMILQRAYNEGHLIGMTYRAPGDSSVGLTDEQIKTDVTNTAKVIETLIGVAPKYVRLHYSEPEDIRLENIIRGMGYTLVAYNLDTMDYNYRNSPEGISDLYKEIFARQIDVYDSKGSFISVQYDIPDTGSWQAIYDVVRTIDEAGYNMVRLDGCLNDKRPYKKHAGSMKFISDKHSLGQAGYKSGQVTPEKPATVDTDSYSAAAAAAADAAAAEEEEVEAIKKAIGGAAGKLCNIEWSNLVFAVVSLLCIWAF</sequence>
<evidence type="ECO:0000256" key="2">
    <source>
        <dbReference type="SAM" id="MobiDB-lite"/>
    </source>
</evidence>